<dbReference type="Proteomes" id="UP000032458">
    <property type="component" value="Unassembled WGS sequence"/>
</dbReference>
<name>A0A0D7CNG7_9ACTN</name>
<evidence type="ECO:0000256" key="1">
    <source>
        <dbReference type="SAM" id="MobiDB-lite"/>
    </source>
</evidence>
<feature type="compositionally biased region" description="Basic and acidic residues" evidence="1">
    <location>
        <begin position="142"/>
        <end position="154"/>
    </location>
</feature>
<dbReference type="EMBL" id="JRKI01000018">
    <property type="protein sequence ID" value="KIZ17611.1"/>
    <property type="molecule type" value="Genomic_DNA"/>
</dbReference>
<comment type="caution">
    <text evidence="2">The sequence shown here is derived from an EMBL/GenBank/DDBJ whole genome shotgun (WGS) entry which is preliminary data.</text>
</comment>
<proteinExistence type="predicted"/>
<accession>A0A0D7CNG7</accession>
<organism evidence="2 3">
    <name type="scientific">Streptomyces natalensis ATCC 27448</name>
    <dbReference type="NCBI Taxonomy" id="1240678"/>
    <lineage>
        <taxon>Bacteria</taxon>
        <taxon>Bacillati</taxon>
        <taxon>Actinomycetota</taxon>
        <taxon>Actinomycetes</taxon>
        <taxon>Kitasatosporales</taxon>
        <taxon>Streptomycetaceae</taxon>
        <taxon>Streptomyces</taxon>
    </lineage>
</organism>
<evidence type="ECO:0000313" key="3">
    <source>
        <dbReference type="Proteomes" id="UP000032458"/>
    </source>
</evidence>
<sequence>MPDRVRDESGLLGLDEVTRVDLLEPPVRQRLHPAPLMLGDDGVLLFPALRGAGRRQQHRRACREGGRLGAEPGEGRGHGLELLPRLRDTGRDEVLGEHGGVGVRREHTTDVPAGHPGQRPEPHQCLGHPQRLVDPRGGPVERVVDGRALRRRVEQQQPPQPRPQPFRRAAGDQPAHAVGDEHQPVRLRNHRLDQRDQVGGHIVDPHLLCGPAAAAESGAVVGHQAGPVGQQRRHRVPARPALPLTGLEDDPVGAPARLLHMHGAPVHRHCPPRRLPHIRPRAAHDVHPSWLMISISITVALVK</sequence>
<protein>
    <submittedName>
        <fullName evidence="2">Uncharacterized protein</fullName>
    </submittedName>
</protein>
<dbReference type="AlphaFoldDB" id="A0A0D7CNG7"/>
<gene>
    <name evidence="2" type="ORF">SNA_14130</name>
</gene>
<dbReference type="PATRIC" id="fig|1240678.4.peg.2968"/>
<evidence type="ECO:0000313" key="2">
    <source>
        <dbReference type="EMBL" id="KIZ17611.1"/>
    </source>
</evidence>
<feature type="region of interest" description="Disordered" evidence="1">
    <location>
        <begin position="96"/>
        <end position="182"/>
    </location>
</feature>
<keyword evidence="3" id="KW-1185">Reference proteome</keyword>
<feature type="region of interest" description="Disordered" evidence="1">
    <location>
        <begin position="56"/>
        <end position="81"/>
    </location>
</feature>
<reference evidence="2 3" key="1">
    <citation type="submission" date="2014-09" db="EMBL/GenBank/DDBJ databases">
        <title>Draft genome sequence of Streptomyces natalensis ATCC 27448, producer of the antifungal pimaricin.</title>
        <authorList>
            <person name="Mendes M.V."/>
            <person name="Beites T."/>
            <person name="Pires S."/>
            <person name="Santos C.L."/>
            <person name="Moradas-Ferreira P."/>
        </authorList>
    </citation>
    <scope>NUCLEOTIDE SEQUENCE [LARGE SCALE GENOMIC DNA]</scope>
    <source>
        <strain evidence="2 3">ATCC 27448</strain>
    </source>
</reference>